<dbReference type="RefSeq" id="WP_354189766.1">
    <property type="nucleotide sequence ID" value="NZ_JBEPLI010000008.1"/>
</dbReference>
<protein>
    <submittedName>
        <fullName evidence="1">Uncharacterized protein</fullName>
    </submittedName>
</protein>
<name>A0ABV2HH72_9HYPH</name>
<organism evidence="1 2">
    <name type="scientific">Bartonella silvatica</name>
    <dbReference type="NCBI Taxonomy" id="357760"/>
    <lineage>
        <taxon>Bacteria</taxon>
        <taxon>Pseudomonadati</taxon>
        <taxon>Pseudomonadota</taxon>
        <taxon>Alphaproteobacteria</taxon>
        <taxon>Hyphomicrobiales</taxon>
        <taxon>Bartonellaceae</taxon>
        <taxon>Bartonella</taxon>
    </lineage>
</organism>
<proteinExistence type="predicted"/>
<gene>
    <name evidence="1" type="ORF">ABID23_000953</name>
</gene>
<accession>A0ABV2HH72</accession>
<reference evidence="1 2" key="1">
    <citation type="submission" date="2024-06" db="EMBL/GenBank/DDBJ databases">
        <title>Genomic Encyclopedia of Type Strains, Phase IV (KMG-IV): sequencing the most valuable type-strain genomes for metagenomic binning, comparative biology and taxonomic classification.</title>
        <authorList>
            <person name="Goeker M."/>
        </authorList>
    </citation>
    <scope>NUCLEOTIDE SEQUENCE [LARGE SCALE GENOMIC DNA]</scope>
    <source>
        <strain evidence="1 2">DSM 23649</strain>
    </source>
</reference>
<evidence type="ECO:0000313" key="1">
    <source>
        <dbReference type="EMBL" id="MET3589865.1"/>
    </source>
</evidence>
<dbReference type="Proteomes" id="UP001549086">
    <property type="component" value="Unassembled WGS sequence"/>
</dbReference>
<comment type="caution">
    <text evidence="1">The sequence shown here is derived from an EMBL/GenBank/DDBJ whole genome shotgun (WGS) entry which is preliminary data.</text>
</comment>
<sequence length="50" mass="5490">MCLGSVGSWLLERRDVLAPRGFGGSFVDGQNDLGAGALRELWLWEGRHGF</sequence>
<keyword evidence="2" id="KW-1185">Reference proteome</keyword>
<dbReference type="EMBL" id="JBEPLI010000008">
    <property type="protein sequence ID" value="MET3589865.1"/>
    <property type="molecule type" value="Genomic_DNA"/>
</dbReference>
<evidence type="ECO:0000313" key="2">
    <source>
        <dbReference type="Proteomes" id="UP001549086"/>
    </source>
</evidence>